<feature type="chain" id="PRO_5046135858" evidence="2">
    <location>
        <begin position="23"/>
        <end position="675"/>
    </location>
</feature>
<dbReference type="Proteomes" id="UP000694888">
    <property type="component" value="Unplaced"/>
</dbReference>
<feature type="compositionally biased region" description="Basic and acidic residues" evidence="1">
    <location>
        <begin position="152"/>
        <end position="177"/>
    </location>
</feature>
<feature type="region of interest" description="Disordered" evidence="1">
    <location>
        <begin position="531"/>
        <end position="564"/>
    </location>
</feature>
<sequence length="675" mass="76429">MVSFACKACVVFLTVFICNTVADIYLHVPRGSNNRLNEKSATRKNPNRLFDSQNNNRGGYNVGDATESPFGTDEGKQYRMKYFQSGPWKTLRQAKGQSYLTIEWTNQHGCGGNEDSSPQKQNCALVMQYMCQDDVDSPTGITDTLRNGVNTKKQDYTKPNRNNADSDRSNADAKSDRGLHEPWSWYNKCYLRERNKGLFVADQKLESDNGLGYSSAIYTRQNPNGNRYGYECPEERDYFPYWHPTPWKDIAVLAENASMCDHYTRKSFNVQPYGECVEDKGWSSYNNKAACESNGGTWKLLYNYLEKATDKTNKASCERTTTGGLTYKWAVPYDTDDYQPECLVLADAPECAEAPWSRSNHLGNGRDGVPLNYTWVLPHFPSGNAKRCVFRFRYNISTDDYDPYGTDHTQNNEFPQKSPIQQNPYVYVMSKQSPLRLAINTAQYGRIFQDRSHVFKLMPRPSGLTQDRIFNVNVRGKRGNIVQVYPAVEYDFAPNNLEVKKGERCNLLIHFLCLSHRDICPCVPGSNTHNNGNPAGDGQAGSAGEGKAGTDRNNMVELSDRGTNFPTPFEKSKLWQDVSVAWIYHGKTDISAKDLAINLASSGYYRCADDQSCPESEHTDYLVSTKTKMNNLLDNASPSYEGVLLRFQKKGVYNYMCSRNNNFTNRSQKAAIIVK</sequence>
<reference evidence="4" key="1">
    <citation type="submission" date="2025-08" db="UniProtKB">
        <authorList>
            <consortium name="RefSeq"/>
        </authorList>
    </citation>
    <scope>IDENTIFICATION</scope>
</reference>
<feature type="compositionally biased region" description="Polar residues" evidence="1">
    <location>
        <begin position="141"/>
        <end position="151"/>
    </location>
</feature>
<dbReference type="InterPro" id="IPR053320">
    <property type="entry name" value="Protein_DD3-3_O-glyco"/>
</dbReference>
<evidence type="ECO:0000256" key="1">
    <source>
        <dbReference type="SAM" id="MobiDB-lite"/>
    </source>
</evidence>
<feature type="region of interest" description="Disordered" evidence="1">
    <location>
        <begin position="141"/>
        <end position="177"/>
    </location>
</feature>
<dbReference type="GeneID" id="101856016"/>
<protein>
    <submittedName>
        <fullName evidence="4">Protein DD3-3</fullName>
    </submittedName>
</protein>
<evidence type="ECO:0000313" key="3">
    <source>
        <dbReference type="Proteomes" id="UP000694888"/>
    </source>
</evidence>
<feature type="signal peptide" evidence="2">
    <location>
        <begin position="1"/>
        <end position="22"/>
    </location>
</feature>
<dbReference type="PANTHER" id="PTHR35170:SF2">
    <property type="entry name" value="PROTEIN DD3-3"/>
    <property type="match status" value="1"/>
</dbReference>
<evidence type="ECO:0000256" key="2">
    <source>
        <dbReference type="SAM" id="SignalP"/>
    </source>
</evidence>
<keyword evidence="3" id="KW-1185">Reference proteome</keyword>
<accession>A0ABM1VRM2</accession>
<feature type="compositionally biased region" description="Gly residues" evidence="1">
    <location>
        <begin position="538"/>
        <end position="547"/>
    </location>
</feature>
<evidence type="ECO:0000313" key="4">
    <source>
        <dbReference type="RefSeq" id="XP_035825064.1"/>
    </source>
</evidence>
<proteinExistence type="predicted"/>
<keyword evidence="2" id="KW-0732">Signal</keyword>
<organism evidence="3 4">
    <name type="scientific">Aplysia californica</name>
    <name type="common">California sea hare</name>
    <dbReference type="NCBI Taxonomy" id="6500"/>
    <lineage>
        <taxon>Eukaryota</taxon>
        <taxon>Metazoa</taxon>
        <taxon>Spiralia</taxon>
        <taxon>Lophotrochozoa</taxon>
        <taxon>Mollusca</taxon>
        <taxon>Gastropoda</taxon>
        <taxon>Heterobranchia</taxon>
        <taxon>Euthyneura</taxon>
        <taxon>Tectipleura</taxon>
        <taxon>Aplysiida</taxon>
        <taxon>Aplysioidea</taxon>
        <taxon>Aplysiidae</taxon>
        <taxon>Aplysia</taxon>
    </lineage>
</organism>
<feature type="region of interest" description="Disordered" evidence="1">
    <location>
        <begin position="33"/>
        <end position="72"/>
    </location>
</feature>
<name>A0ABM1VRM2_APLCA</name>
<dbReference type="PANTHER" id="PTHR35170">
    <property type="entry name" value="PROTEIN DD3-3"/>
    <property type="match status" value="1"/>
</dbReference>
<dbReference type="RefSeq" id="XP_035825064.1">
    <property type="nucleotide sequence ID" value="XM_035969171.1"/>
</dbReference>
<gene>
    <name evidence="4" type="primary">LOC101856016</name>
</gene>